<sequence>MPKGYEDIIWADFGPENCCFDDIRLEWGLCHDFQNVIIIHSDSNSSTPQQPTLTMEPLTLDNEQTAPLFDVATPELDNMASDLQEMLPLAYELTIAMDQAQVYYGMDPLWSERTTVENLAVPIKVLQDFFGIMNEAKTIAEIPSKIWLPLDEREQFQTVIRSLGVRKEILNGTIHYILDPQQDQKLTLIILDAQIVILVALLTWINGNYSIQAVITNLVTEFCPFYLAIKGP</sequence>
<dbReference type="AlphaFoldDB" id="A0A6A4GZN5"/>
<accession>A0A6A4GZN5</accession>
<dbReference type="Proteomes" id="UP000799118">
    <property type="component" value="Unassembled WGS sequence"/>
</dbReference>
<keyword evidence="2" id="KW-1185">Reference proteome</keyword>
<evidence type="ECO:0000313" key="1">
    <source>
        <dbReference type="EMBL" id="KAE9391432.1"/>
    </source>
</evidence>
<evidence type="ECO:0000313" key="2">
    <source>
        <dbReference type="Proteomes" id="UP000799118"/>
    </source>
</evidence>
<proteinExistence type="predicted"/>
<gene>
    <name evidence="1" type="ORF">BT96DRAFT_1001332</name>
</gene>
<organism evidence="1 2">
    <name type="scientific">Gymnopus androsaceus JB14</name>
    <dbReference type="NCBI Taxonomy" id="1447944"/>
    <lineage>
        <taxon>Eukaryota</taxon>
        <taxon>Fungi</taxon>
        <taxon>Dikarya</taxon>
        <taxon>Basidiomycota</taxon>
        <taxon>Agaricomycotina</taxon>
        <taxon>Agaricomycetes</taxon>
        <taxon>Agaricomycetidae</taxon>
        <taxon>Agaricales</taxon>
        <taxon>Marasmiineae</taxon>
        <taxon>Omphalotaceae</taxon>
        <taxon>Gymnopus</taxon>
    </lineage>
</organism>
<name>A0A6A4GZN5_9AGAR</name>
<dbReference type="EMBL" id="ML769624">
    <property type="protein sequence ID" value="KAE9391432.1"/>
    <property type="molecule type" value="Genomic_DNA"/>
</dbReference>
<reference evidence="1" key="1">
    <citation type="journal article" date="2019" name="Environ. Microbiol.">
        <title>Fungal ecological strategies reflected in gene transcription - a case study of two litter decomposers.</title>
        <authorList>
            <person name="Barbi F."/>
            <person name="Kohler A."/>
            <person name="Barry K."/>
            <person name="Baskaran P."/>
            <person name="Daum C."/>
            <person name="Fauchery L."/>
            <person name="Ihrmark K."/>
            <person name="Kuo A."/>
            <person name="LaButti K."/>
            <person name="Lipzen A."/>
            <person name="Morin E."/>
            <person name="Grigoriev I.V."/>
            <person name="Henrissat B."/>
            <person name="Lindahl B."/>
            <person name="Martin F."/>
        </authorList>
    </citation>
    <scope>NUCLEOTIDE SEQUENCE</scope>
    <source>
        <strain evidence="1">JB14</strain>
    </source>
</reference>
<protein>
    <submittedName>
        <fullName evidence="1">Uncharacterized protein</fullName>
    </submittedName>
</protein>